<dbReference type="EnsemblMetazoa" id="GAUT032922-RA">
    <property type="protein sequence ID" value="GAUT032922-PA"/>
    <property type="gene ID" value="GAUT032922"/>
</dbReference>
<feature type="transmembrane region" description="Helical" evidence="1">
    <location>
        <begin position="85"/>
        <end position="106"/>
    </location>
</feature>
<keyword evidence="3" id="KW-1185">Reference proteome</keyword>
<feature type="transmembrane region" description="Helical" evidence="1">
    <location>
        <begin position="52"/>
        <end position="73"/>
    </location>
</feature>
<keyword evidence="1" id="KW-1133">Transmembrane helix</keyword>
<keyword evidence="1" id="KW-0472">Membrane</keyword>
<protein>
    <submittedName>
        <fullName evidence="2">Uncharacterized protein</fullName>
    </submittedName>
</protein>
<name>A0A1A9VCJ2_GLOAU</name>
<sequence>MILGELDQHETLKLSNYNSGLKSSFSLFYELINSIIFGYLQNTINVKLKSNTSNFVMPVSIFTFSPLLFLLLFFNQIKPLFVDLYAKTILQLVCIRVGILYWIFILNENS</sequence>
<dbReference type="VEuPathDB" id="VectorBase:GAUT032922"/>
<keyword evidence="1" id="KW-0812">Transmembrane</keyword>
<dbReference type="Proteomes" id="UP000078200">
    <property type="component" value="Unassembled WGS sequence"/>
</dbReference>
<evidence type="ECO:0000313" key="3">
    <source>
        <dbReference type="Proteomes" id="UP000078200"/>
    </source>
</evidence>
<reference evidence="2" key="1">
    <citation type="submission" date="2020-05" db="UniProtKB">
        <authorList>
            <consortium name="EnsemblMetazoa"/>
        </authorList>
    </citation>
    <scope>IDENTIFICATION</scope>
    <source>
        <strain evidence="2">TTRI</strain>
    </source>
</reference>
<organism evidence="2 3">
    <name type="scientific">Glossina austeni</name>
    <name type="common">Savannah tsetse fly</name>
    <dbReference type="NCBI Taxonomy" id="7395"/>
    <lineage>
        <taxon>Eukaryota</taxon>
        <taxon>Metazoa</taxon>
        <taxon>Ecdysozoa</taxon>
        <taxon>Arthropoda</taxon>
        <taxon>Hexapoda</taxon>
        <taxon>Insecta</taxon>
        <taxon>Pterygota</taxon>
        <taxon>Neoptera</taxon>
        <taxon>Endopterygota</taxon>
        <taxon>Diptera</taxon>
        <taxon>Brachycera</taxon>
        <taxon>Muscomorpha</taxon>
        <taxon>Hippoboscoidea</taxon>
        <taxon>Glossinidae</taxon>
        <taxon>Glossina</taxon>
    </lineage>
</organism>
<evidence type="ECO:0000256" key="1">
    <source>
        <dbReference type="SAM" id="Phobius"/>
    </source>
</evidence>
<accession>A0A1A9VCJ2</accession>
<dbReference type="AlphaFoldDB" id="A0A1A9VCJ2"/>
<feature type="transmembrane region" description="Helical" evidence="1">
    <location>
        <begin position="20"/>
        <end position="40"/>
    </location>
</feature>
<proteinExistence type="predicted"/>
<evidence type="ECO:0000313" key="2">
    <source>
        <dbReference type="EnsemblMetazoa" id="GAUT032922-PA"/>
    </source>
</evidence>